<evidence type="ECO:0000256" key="1">
    <source>
        <dbReference type="SAM" id="MobiDB-lite"/>
    </source>
</evidence>
<organism evidence="3 4">
    <name type="scientific">Dryococelus australis</name>
    <dbReference type="NCBI Taxonomy" id="614101"/>
    <lineage>
        <taxon>Eukaryota</taxon>
        <taxon>Metazoa</taxon>
        <taxon>Ecdysozoa</taxon>
        <taxon>Arthropoda</taxon>
        <taxon>Hexapoda</taxon>
        <taxon>Insecta</taxon>
        <taxon>Pterygota</taxon>
        <taxon>Neoptera</taxon>
        <taxon>Polyneoptera</taxon>
        <taxon>Phasmatodea</taxon>
        <taxon>Verophasmatodea</taxon>
        <taxon>Anareolatae</taxon>
        <taxon>Phasmatidae</taxon>
        <taxon>Eurycanthinae</taxon>
        <taxon>Dryococelus</taxon>
    </lineage>
</organism>
<sequence length="199" mass="21679">MLVPTFLIVLFETRLLLCGAAHVGFHLHHPEPIRDGKFCCNASRWTVVYVLATAEAGWPIRPAVPPFQWPFPAPEWGKQAAAPTSAHGEVSSGARERWGGGGGRWESCRTMPLVGGFSRGSHLSPAPSFRHRTILTSITLLGSENFGVKSRPNLFTSLIAVNEVKAMPECLVNVKACHISMLVRTVQNDRSLGNGFVIP</sequence>
<gene>
    <name evidence="3" type="ORF">PR048_019812</name>
</gene>
<dbReference type="EMBL" id="JARBHB010000007">
    <property type="protein sequence ID" value="KAJ8879206.1"/>
    <property type="molecule type" value="Genomic_DNA"/>
</dbReference>
<feature type="chain" id="PRO_5047284439" description="Secreted protein" evidence="2">
    <location>
        <begin position="21"/>
        <end position="199"/>
    </location>
</feature>
<keyword evidence="2" id="KW-0732">Signal</keyword>
<evidence type="ECO:0000313" key="3">
    <source>
        <dbReference type="EMBL" id="KAJ8879206.1"/>
    </source>
</evidence>
<dbReference type="Proteomes" id="UP001159363">
    <property type="component" value="Chromosome 6"/>
</dbReference>
<evidence type="ECO:0000256" key="2">
    <source>
        <dbReference type="SAM" id="SignalP"/>
    </source>
</evidence>
<evidence type="ECO:0000313" key="4">
    <source>
        <dbReference type="Proteomes" id="UP001159363"/>
    </source>
</evidence>
<keyword evidence="4" id="KW-1185">Reference proteome</keyword>
<protein>
    <recommendedName>
        <fullName evidence="5">Secreted protein</fullName>
    </recommendedName>
</protein>
<accession>A0ABQ9H4K1</accession>
<name>A0ABQ9H4K1_9NEOP</name>
<reference evidence="3 4" key="1">
    <citation type="submission" date="2023-02" db="EMBL/GenBank/DDBJ databases">
        <title>LHISI_Scaffold_Assembly.</title>
        <authorList>
            <person name="Stuart O.P."/>
            <person name="Cleave R."/>
            <person name="Magrath M.J.L."/>
            <person name="Mikheyev A.S."/>
        </authorList>
    </citation>
    <scope>NUCLEOTIDE SEQUENCE [LARGE SCALE GENOMIC DNA]</scope>
    <source>
        <strain evidence="3">Daus_M_001</strain>
        <tissue evidence="3">Leg muscle</tissue>
    </source>
</reference>
<proteinExistence type="predicted"/>
<comment type="caution">
    <text evidence="3">The sequence shown here is derived from an EMBL/GenBank/DDBJ whole genome shotgun (WGS) entry which is preliminary data.</text>
</comment>
<evidence type="ECO:0008006" key="5">
    <source>
        <dbReference type="Google" id="ProtNLM"/>
    </source>
</evidence>
<feature type="signal peptide" evidence="2">
    <location>
        <begin position="1"/>
        <end position="20"/>
    </location>
</feature>
<feature type="region of interest" description="Disordered" evidence="1">
    <location>
        <begin position="78"/>
        <end position="102"/>
    </location>
</feature>